<dbReference type="InterPro" id="IPR012338">
    <property type="entry name" value="Beta-lactam/transpept-like"/>
</dbReference>
<proteinExistence type="inferred from homology"/>
<dbReference type="OrthoDB" id="9795979at2"/>
<keyword evidence="2 10" id="KW-0732">Signal</keyword>
<evidence type="ECO:0000256" key="7">
    <source>
        <dbReference type="PIRSR" id="PIRSR618044-1"/>
    </source>
</evidence>
<keyword evidence="5" id="KW-0573">Peptidoglycan synthesis</keyword>
<keyword evidence="3" id="KW-0378">Hydrolase</keyword>
<evidence type="ECO:0000313" key="13">
    <source>
        <dbReference type="Proteomes" id="UP000294562"/>
    </source>
</evidence>
<evidence type="ECO:0000256" key="5">
    <source>
        <dbReference type="ARBA" id="ARBA00022984"/>
    </source>
</evidence>
<feature type="active site" description="Proton acceptor" evidence="7">
    <location>
        <position position="58"/>
    </location>
</feature>
<sequence>MQRITRLVRGWAMVSCVVMAASAAAAAPYAAMVIDARSGKVLHSRNADTRLHPASLTKMMTLYVVFDAVERGEISLDSPVRVSRNAASKPPSKLYLKEGQRIQLRYLIRASAVKSANDAAAALAEAISGSESAFSTRMTRTARALGMNDTTFKNAHGLTQSGHLSTARDMTTLGRALFYHFPDYYHLFSRRSADANGKTVYNTNRKLLNAYKGADGIKTGYTRAAGFNLVASAERGNKRIIATMFGGSSGASRNARVAELLDMGFSRAPNRVAEVRPVRPNLTQIARSSPKSNAVATSVRLAVATSDRPTPRPIRVDAVIAAVTETVSEQIQDLGAAQAASTAGVTDDIVATALLPGTTPGSLPASIAVAEASGTPDTASVEIASASATTSAFATAVSPAPPPRPAVITFSSKGTSTPAPAPEPETVLVGSVSTSDGDVWGISVGTYASRYEAERILLRTALIEIDTLDSALRKVVKKQTGFSAQFSGMDQRSAALACQRLSARQQNCETMGP</sequence>
<keyword evidence="12" id="KW-0645">Protease</keyword>
<dbReference type="EMBL" id="SMZO01000042">
    <property type="protein sequence ID" value="TDL85530.1"/>
    <property type="molecule type" value="Genomic_DNA"/>
</dbReference>
<feature type="domain" description="Peptidase S11 D-alanyl-D-alanine carboxypeptidase A N-terminal" evidence="11">
    <location>
        <begin position="20"/>
        <end position="247"/>
    </location>
</feature>
<dbReference type="GO" id="GO:0006508">
    <property type="term" value="P:proteolysis"/>
    <property type="evidence" value="ECO:0007669"/>
    <property type="project" value="InterPro"/>
</dbReference>
<keyword evidence="13" id="KW-1185">Reference proteome</keyword>
<evidence type="ECO:0000256" key="10">
    <source>
        <dbReference type="SAM" id="SignalP"/>
    </source>
</evidence>
<feature type="active site" evidence="7">
    <location>
        <position position="115"/>
    </location>
</feature>
<dbReference type="Gene3D" id="3.40.710.10">
    <property type="entry name" value="DD-peptidase/beta-lactamase superfamily"/>
    <property type="match status" value="1"/>
</dbReference>
<dbReference type="GO" id="GO:0008360">
    <property type="term" value="P:regulation of cell shape"/>
    <property type="evidence" value="ECO:0007669"/>
    <property type="project" value="UniProtKB-KW"/>
</dbReference>
<evidence type="ECO:0000256" key="6">
    <source>
        <dbReference type="ARBA" id="ARBA00023316"/>
    </source>
</evidence>
<evidence type="ECO:0000313" key="12">
    <source>
        <dbReference type="EMBL" id="TDL85530.1"/>
    </source>
</evidence>
<evidence type="ECO:0000256" key="1">
    <source>
        <dbReference type="ARBA" id="ARBA00007164"/>
    </source>
</evidence>
<evidence type="ECO:0000256" key="4">
    <source>
        <dbReference type="ARBA" id="ARBA00022960"/>
    </source>
</evidence>
<comment type="caution">
    <text evidence="12">The sequence shown here is derived from an EMBL/GenBank/DDBJ whole genome shotgun (WGS) entry which is preliminary data.</text>
</comment>
<name>A0A4R6ANA5_9RHOB</name>
<reference evidence="12 13" key="1">
    <citation type="submission" date="2019-03" db="EMBL/GenBank/DDBJ databases">
        <title>Rhodobacteraceae bacterium SM1902, a new member of the family Rhodobacteraceae isolated from Yantai.</title>
        <authorList>
            <person name="Sun Y."/>
        </authorList>
    </citation>
    <scope>NUCLEOTIDE SEQUENCE [LARGE SCALE GENOMIC DNA]</scope>
    <source>
        <strain evidence="12 13">SM1902</strain>
    </source>
</reference>
<dbReference type="GO" id="GO:0071555">
    <property type="term" value="P:cell wall organization"/>
    <property type="evidence" value="ECO:0007669"/>
    <property type="project" value="UniProtKB-KW"/>
</dbReference>
<keyword evidence="12" id="KW-0121">Carboxypeptidase</keyword>
<keyword evidence="6" id="KW-0961">Cell wall biogenesis/degradation</keyword>
<dbReference type="Pfam" id="PF00768">
    <property type="entry name" value="Peptidase_S11"/>
    <property type="match status" value="1"/>
</dbReference>
<accession>A0A4R6ANA5</accession>
<dbReference type="GO" id="GO:0009002">
    <property type="term" value="F:serine-type D-Ala-D-Ala carboxypeptidase activity"/>
    <property type="evidence" value="ECO:0007669"/>
    <property type="project" value="InterPro"/>
</dbReference>
<keyword evidence="4" id="KW-0133">Cell shape</keyword>
<protein>
    <submittedName>
        <fullName evidence="12">D-alanyl-D-alanine carboxypeptidase</fullName>
    </submittedName>
</protein>
<evidence type="ECO:0000256" key="9">
    <source>
        <dbReference type="RuleBase" id="RU004016"/>
    </source>
</evidence>
<dbReference type="InterPro" id="IPR001967">
    <property type="entry name" value="Peptidase_S11_N"/>
</dbReference>
<feature type="signal peptide" evidence="10">
    <location>
        <begin position="1"/>
        <end position="20"/>
    </location>
</feature>
<dbReference type="PRINTS" id="PR00725">
    <property type="entry name" value="DADACBPTASE1"/>
</dbReference>
<gene>
    <name evidence="12" type="ORF">E2L05_15290</name>
</gene>
<feature type="chain" id="PRO_5020484408" evidence="10">
    <location>
        <begin position="21"/>
        <end position="513"/>
    </location>
</feature>
<dbReference type="PANTHER" id="PTHR21581">
    <property type="entry name" value="D-ALANYL-D-ALANINE CARBOXYPEPTIDASE"/>
    <property type="match status" value="1"/>
</dbReference>
<dbReference type="SUPFAM" id="SSF56601">
    <property type="entry name" value="beta-lactamase/transpeptidase-like"/>
    <property type="match status" value="1"/>
</dbReference>
<organism evidence="12 13">
    <name type="scientific">Meridianimarinicoccus aquatilis</name>
    <dbReference type="NCBI Taxonomy" id="2552766"/>
    <lineage>
        <taxon>Bacteria</taxon>
        <taxon>Pseudomonadati</taxon>
        <taxon>Pseudomonadota</taxon>
        <taxon>Alphaproteobacteria</taxon>
        <taxon>Rhodobacterales</taxon>
        <taxon>Paracoccaceae</taxon>
        <taxon>Meridianimarinicoccus</taxon>
    </lineage>
</organism>
<comment type="similarity">
    <text evidence="1 9">Belongs to the peptidase S11 family.</text>
</comment>
<dbReference type="GO" id="GO:0009252">
    <property type="term" value="P:peptidoglycan biosynthetic process"/>
    <property type="evidence" value="ECO:0007669"/>
    <property type="project" value="UniProtKB-KW"/>
</dbReference>
<dbReference type="Proteomes" id="UP000294562">
    <property type="component" value="Unassembled WGS sequence"/>
</dbReference>
<evidence type="ECO:0000256" key="2">
    <source>
        <dbReference type="ARBA" id="ARBA00022729"/>
    </source>
</evidence>
<evidence type="ECO:0000256" key="3">
    <source>
        <dbReference type="ARBA" id="ARBA00022801"/>
    </source>
</evidence>
<dbReference type="InterPro" id="IPR018044">
    <property type="entry name" value="Peptidase_S11"/>
</dbReference>
<evidence type="ECO:0000256" key="8">
    <source>
        <dbReference type="PIRSR" id="PIRSR618044-2"/>
    </source>
</evidence>
<dbReference type="AlphaFoldDB" id="A0A4R6ANA5"/>
<feature type="active site" description="Acyl-ester intermediate" evidence="7">
    <location>
        <position position="55"/>
    </location>
</feature>
<dbReference type="PANTHER" id="PTHR21581:SF6">
    <property type="entry name" value="TRAFFICKING PROTEIN PARTICLE COMPLEX SUBUNIT 12"/>
    <property type="match status" value="1"/>
</dbReference>
<feature type="binding site" evidence="8">
    <location>
        <position position="218"/>
    </location>
    <ligand>
        <name>substrate</name>
    </ligand>
</feature>
<evidence type="ECO:0000259" key="11">
    <source>
        <dbReference type="Pfam" id="PF00768"/>
    </source>
</evidence>